<organism evidence="2 3">
    <name type="scientific">Pseudohongiella acticola</name>
    <dbReference type="NCBI Taxonomy" id="1524254"/>
    <lineage>
        <taxon>Bacteria</taxon>
        <taxon>Pseudomonadati</taxon>
        <taxon>Pseudomonadota</taxon>
        <taxon>Gammaproteobacteria</taxon>
        <taxon>Pseudomonadales</taxon>
        <taxon>Pseudohongiellaceae</taxon>
        <taxon>Pseudohongiella</taxon>
    </lineage>
</organism>
<gene>
    <name evidence="2" type="ORF">PHACT_10290</name>
</gene>
<comment type="caution">
    <text evidence="2">The sequence shown here is derived from an EMBL/GenBank/DDBJ whole genome shotgun (WGS) entry which is preliminary data.</text>
</comment>
<protein>
    <submittedName>
        <fullName evidence="2">Antibiotic biosynthesis monooxygenase</fullName>
    </submittedName>
</protein>
<accession>A0A1E8CM24</accession>
<dbReference type="Proteomes" id="UP000175669">
    <property type="component" value="Unassembled WGS sequence"/>
</dbReference>
<evidence type="ECO:0000313" key="2">
    <source>
        <dbReference type="EMBL" id="OFE13478.1"/>
    </source>
</evidence>
<dbReference type="Gene3D" id="3.30.70.100">
    <property type="match status" value="1"/>
</dbReference>
<sequence>MPRITLKGHIVVPDHDLQAVMAELPAHITLTRQEEGCLLFEVHQDPDTPNFFSVHEEFTDRAAFDTHQQRIQTSDWGRVASSAERHYEITETE</sequence>
<dbReference type="SUPFAM" id="SSF54909">
    <property type="entry name" value="Dimeric alpha+beta barrel"/>
    <property type="match status" value="1"/>
</dbReference>
<feature type="domain" description="ABM" evidence="1">
    <location>
        <begin position="4"/>
        <end position="93"/>
    </location>
</feature>
<dbReference type="InterPro" id="IPR011008">
    <property type="entry name" value="Dimeric_a/b-barrel"/>
</dbReference>
<dbReference type="OrthoDB" id="9812192at2"/>
<evidence type="ECO:0000259" key="1">
    <source>
        <dbReference type="PROSITE" id="PS51725"/>
    </source>
</evidence>
<dbReference type="EMBL" id="MASR01000001">
    <property type="protein sequence ID" value="OFE13478.1"/>
    <property type="molecule type" value="Genomic_DNA"/>
</dbReference>
<keyword evidence="2" id="KW-0560">Oxidoreductase</keyword>
<dbReference type="RefSeq" id="WP_070117695.1">
    <property type="nucleotide sequence ID" value="NZ_MASR01000001.1"/>
</dbReference>
<keyword evidence="3" id="KW-1185">Reference proteome</keyword>
<dbReference type="GO" id="GO:0004497">
    <property type="term" value="F:monooxygenase activity"/>
    <property type="evidence" value="ECO:0007669"/>
    <property type="project" value="UniProtKB-KW"/>
</dbReference>
<dbReference type="Pfam" id="PF03992">
    <property type="entry name" value="ABM"/>
    <property type="match status" value="1"/>
</dbReference>
<proteinExistence type="predicted"/>
<evidence type="ECO:0000313" key="3">
    <source>
        <dbReference type="Proteomes" id="UP000175669"/>
    </source>
</evidence>
<dbReference type="AlphaFoldDB" id="A0A1E8CM24"/>
<reference evidence="3" key="1">
    <citation type="submission" date="2016-07" db="EMBL/GenBank/DDBJ databases">
        <authorList>
            <person name="Florea S."/>
            <person name="Webb J.S."/>
            <person name="Jaromczyk J."/>
            <person name="Schardl C.L."/>
        </authorList>
    </citation>
    <scope>NUCLEOTIDE SEQUENCE [LARGE SCALE GENOMIC DNA]</scope>
    <source>
        <strain evidence="3">KCTC 42131</strain>
    </source>
</reference>
<name>A0A1E8CM24_9GAMM</name>
<keyword evidence="2" id="KW-0503">Monooxygenase</keyword>
<dbReference type="PROSITE" id="PS51725">
    <property type="entry name" value="ABM"/>
    <property type="match status" value="1"/>
</dbReference>
<dbReference type="STRING" id="1524254.PHACT_10290"/>
<dbReference type="InterPro" id="IPR007138">
    <property type="entry name" value="ABM_dom"/>
</dbReference>